<dbReference type="AlphaFoldDB" id="A0A8K0VY91"/>
<feature type="compositionally biased region" description="Acidic residues" evidence="1">
    <location>
        <begin position="467"/>
        <end position="485"/>
    </location>
</feature>
<feature type="compositionally biased region" description="Polar residues" evidence="1">
    <location>
        <begin position="1"/>
        <end position="39"/>
    </location>
</feature>
<evidence type="ECO:0000313" key="3">
    <source>
        <dbReference type="Proteomes" id="UP000813461"/>
    </source>
</evidence>
<feature type="compositionally biased region" description="Polar residues" evidence="1">
    <location>
        <begin position="387"/>
        <end position="396"/>
    </location>
</feature>
<keyword evidence="3" id="KW-1185">Reference proteome</keyword>
<protein>
    <submittedName>
        <fullName evidence="2">Uncharacterized protein</fullName>
    </submittedName>
</protein>
<feature type="region of interest" description="Disordered" evidence="1">
    <location>
        <begin position="180"/>
        <end position="236"/>
    </location>
</feature>
<accession>A0A8K0VY91</accession>
<dbReference type="Proteomes" id="UP000813461">
    <property type="component" value="Unassembled WGS sequence"/>
</dbReference>
<feature type="region of interest" description="Disordered" evidence="1">
    <location>
        <begin position="1"/>
        <end position="61"/>
    </location>
</feature>
<evidence type="ECO:0000256" key="1">
    <source>
        <dbReference type="SAM" id="MobiDB-lite"/>
    </source>
</evidence>
<proteinExistence type="predicted"/>
<feature type="compositionally biased region" description="Polar residues" evidence="1">
    <location>
        <begin position="435"/>
        <end position="460"/>
    </location>
</feature>
<feature type="region of interest" description="Disordered" evidence="1">
    <location>
        <begin position="403"/>
        <end position="423"/>
    </location>
</feature>
<comment type="caution">
    <text evidence="2">The sequence shown here is derived from an EMBL/GenBank/DDBJ whole genome shotgun (WGS) entry which is preliminary data.</text>
</comment>
<feature type="compositionally biased region" description="Basic and acidic residues" evidence="1">
    <location>
        <begin position="40"/>
        <end position="61"/>
    </location>
</feature>
<dbReference type="EMBL" id="JAGMVJ010000011">
    <property type="protein sequence ID" value="KAH7086531.1"/>
    <property type="molecule type" value="Genomic_DNA"/>
</dbReference>
<feature type="compositionally biased region" description="Basic and acidic residues" evidence="1">
    <location>
        <begin position="181"/>
        <end position="191"/>
    </location>
</feature>
<feature type="region of interest" description="Disordered" evidence="1">
    <location>
        <begin position="435"/>
        <end position="497"/>
    </location>
</feature>
<feature type="region of interest" description="Disordered" evidence="1">
    <location>
        <begin position="379"/>
        <end position="398"/>
    </location>
</feature>
<sequence length="648" mass="71887">MSRSALRTPYTTHKSPSHPNDQPLNETASQASSVYSTDQIESKHENSETHQHHRGESLHVKWTEDDVQRMAGEINEGTIADVHLSLLTYWILEDIKNFDIAKRYIRELGVDQGYNPDRETNAHTRKLLKDVKSMRPRQAKPPVLGKLKTPVIRSKASHAAFWNSYAGETFADLQVLSSRRAQKEPKVEQSEFKSPASTPTRDYPPNTPDRPAPLSVRSRTSNSTPTASCRSVSSPVTGGRFEFGTDDVFGIRQISTSSLQSTLVGEDTQATLTVRTTMSVISQAQDDIDATEDDNTYSAEYYAISSSRSSLETASNESLHDSQALYSYSPTTPVFPASEPQATIQGAGQPPDRHARLRIRVPSPLTNAPRFHRPLPLRNYESEAHLSPTSRSQGTSDRNRAISAGNILHNNRPNSSSSRDDRRRPLPMQLANIHIQPSPTKDAQHISPAQPQTAIRNSHSPGADESAAVEDPADDEWHDEPDDQDDHSSTSTYETYQSTSLSDALTLADFPIPPMHNPVGQLPMTTIRVLTRLDAAVTTGELDTSSTTAALATAYRTVVADIARLRDLLGQTRASGETLGSVDWQTLSPFERAWREVNEDLLISIYGRQDTVLTAQDVEYVDLIARELRESASARWVHEVFCEEVEIF</sequence>
<evidence type="ECO:0000313" key="2">
    <source>
        <dbReference type="EMBL" id="KAH7086531.1"/>
    </source>
</evidence>
<dbReference type="OrthoDB" id="3678410at2759"/>
<feature type="compositionally biased region" description="Polar residues" evidence="1">
    <location>
        <begin position="217"/>
        <end position="236"/>
    </location>
</feature>
<name>A0A8K0VY91_9PLEO</name>
<reference evidence="2" key="1">
    <citation type="journal article" date="2021" name="Nat. Commun.">
        <title>Genetic determinants of endophytism in the Arabidopsis root mycobiome.</title>
        <authorList>
            <person name="Mesny F."/>
            <person name="Miyauchi S."/>
            <person name="Thiergart T."/>
            <person name="Pickel B."/>
            <person name="Atanasova L."/>
            <person name="Karlsson M."/>
            <person name="Huettel B."/>
            <person name="Barry K.W."/>
            <person name="Haridas S."/>
            <person name="Chen C."/>
            <person name="Bauer D."/>
            <person name="Andreopoulos W."/>
            <person name="Pangilinan J."/>
            <person name="LaButti K."/>
            <person name="Riley R."/>
            <person name="Lipzen A."/>
            <person name="Clum A."/>
            <person name="Drula E."/>
            <person name="Henrissat B."/>
            <person name="Kohler A."/>
            <person name="Grigoriev I.V."/>
            <person name="Martin F.M."/>
            <person name="Hacquard S."/>
        </authorList>
    </citation>
    <scope>NUCLEOTIDE SEQUENCE</scope>
    <source>
        <strain evidence="2">MPI-SDFR-AT-0120</strain>
    </source>
</reference>
<gene>
    <name evidence="2" type="ORF">FB567DRAFT_580646</name>
</gene>
<organism evidence="2 3">
    <name type="scientific">Paraphoma chrysanthemicola</name>
    <dbReference type="NCBI Taxonomy" id="798071"/>
    <lineage>
        <taxon>Eukaryota</taxon>
        <taxon>Fungi</taxon>
        <taxon>Dikarya</taxon>
        <taxon>Ascomycota</taxon>
        <taxon>Pezizomycotina</taxon>
        <taxon>Dothideomycetes</taxon>
        <taxon>Pleosporomycetidae</taxon>
        <taxon>Pleosporales</taxon>
        <taxon>Pleosporineae</taxon>
        <taxon>Phaeosphaeriaceae</taxon>
        <taxon>Paraphoma</taxon>
    </lineage>
</organism>